<feature type="transmembrane region" description="Helical" evidence="1">
    <location>
        <begin position="120"/>
        <end position="137"/>
    </location>
</feature>
<name>A0A7J7WVW0_MYOMY</name>
<proteinExistence type="predicted"/>
<comment type="caution">
    <text evidence="2">The sequence shown here is derived from an EMBL/GenBank/DDBJ whole genome shotgun (WGS) entry which is preliminary data.</text>
</comment>
<keyword evidence="3" id="KW-1185">Reference proteome</keyword>
<protein>
    <submittedName>
        <fullName evidence="2">Uncharacterized protein</fullName>
    </submittedName>
</protein>
<gene>
    <name evidence="2" type="ORF">mMyoMyo1_011869</name>
</gene>
<keyword evidence="1" id="KW-0472">Membrane</keyword>
<keyword evidence="1" id="KW-0812">Transmembrane</keyword>
<sequence length="138" mass="15133">MLVCVQWALSAREAIGVRPPCLCRAFARLLTGWLVFPQLSGLSSLCPLETKPLSAVSLADVPPHPPHVGSLLPMPVSFPRRSFSVGCRLSVHLSLCSLALGRVSVKVLPHEMPDILRPPFSVFLFACFVLFCFYISMI</sequence>
<evidence type="ECO:0000313" key="2">
    <source>
        <dbReference type="EMBL" id="KAF6341438.1"/>
    </source>
</evidence>
<dbReference type="Proteomes" id="UP000527355">
    <property type="component" value="Unassembled WGS sequence"/>
</dbReference>
<evidence type="ECO:0000313" key="3">
    <source>
        <dbReference type="Proteomes" id="UP000527355"/>
    </source>
</evidence>
<organism evidence="2 3">
    <name type="scientific">Myotis myotis</name>
    <name type="common">Greater mouse-eared bat</name>
    <name type="synonym">Vespertilio myotis</name>
    <dbReference type="NCBI Taxonomy" id="51298"/>
    <lineage>
        <taxon>Eukaryota</taxon>
        <taxon>Metazoa</taxon>
        <taxon>Chordata</taxon>
        <taxon>Craniata</taxon>
        <taxon>Vertebrata</taxon>
        <taxon>Euteleostomi</taxon>
        <taxon>Mammalia</taxon>
        <taxon>Eutheria</taxon>
        <taxon>Laurasiatheria</taxon>
        <taxon>Chiroptera</taxon>
        <taxon>Yangochiroptera</taxon>
        <taxon>Vespertilionidae</taxon>
        <taxon>Myotis</taxon>
    </lineage>
</organism>
<dbReference type="EMBL" id="JABWUV010000007">
    <property type="protein sequence ID" value="KAF6341438.1"/>
    <property type="molecule type" value="Genomic_DNA"/>
</dbReference>
<dbReference type="AlphaFoldDB" id="A0A7J7WVW0"/>
<evidence type="ECO:0000256" key="1">
    <source>
        <dbReference type="SAM" id="Phobius"/>
    </source>
</evidence>
<accession>A0A7J7WVW0</accession>
<keyword evidence="1" id="KW-1133">Transmembrane helix</keyword>
<reference evidence="2 3" key="1">
    <citation type="journal article" date="2020" name="Nature">
        <title>Six reference-quality genomes reveal evolution of bat adaptations.</title>
        <authorList>
            <person name="Jebb D."/>
            <person name="Huang Z."/>
            <person name="Pippel M."/>
            <person name="Hughes G.M."/>
            <person name="Lavrichenko K."/>
            <person name="Devanna P."/>
            <person name="Winkler S."/>
            <person name="Jermiin L.S."/>
            <person name="Skirmuntt E.C."/>
            <person name="Katzourakis A."/>
            <person name="Burkitt-Gray L."/>
            <person name="Ray D.A."/>
            <person name="Sullivan K.A.M."/>
            <person name="Roscito J.G."/>
            <person name="Kirilenko B.M."/>
            <person name="Davalos L.M."/>
            <person name="Corthals A.P."/>
            <person name="Power M.L."/>
            <person name="Jones G."/>
            <person name="Ransome R.D."/>
            <person name="Dechmann D.K.N."/>
            <person name="Locatelli A.G."/>
            <person name="Puechmaille S.J."/>
            <person name="Fedrigo O."/>
            <person name="Jarvis E.D."/>
            <person name="Hiller M."/>
            <person name="Vernes S.C."/>
            <person name="Myers E.W."/>
            <person name="Teeling E.C."/>
        </authorList>
    </citation>
    <scope>NUCLEOTIDE SEQUENCE [LARGE SCALE GENOMIC DNA]</scope>
    <source>
        <strain evidence="2">MMyoMyo1</strain>
        <tissue evidence="2">Flight muscle</tissue>
    </source>
</reference>